<dbReference type="Proteomes" id="UP000824236">
    <property type="component" value="Unassembled WGS sequence"/>
</dbReference>
<feature type="transmembrane region" description="Helical" evidence="2">
    <location>
        <begin position="6"/>
        <end position="27"/>
    </location>
</feature>
<gene>
    <name evidence="3" type="ORF">H9791_01200</name>
</gene>
<organism evidence="3 4">
    <name type="scientific">Candidatus Bacteroides intestinipullorum</name>
    <dbReference type="NCBI Taxonomy" id="2838471"/>
    <lineage>
        <taxon>Bacteria</taxon>
        <taxon>Pseudomonadati</taxon>
        <taxon>Bacteroidota</taxon>
        <taxon>Bacteroidia</taxon>
        <taxon>Bacteroidales</taxon>
        <taxon>Bacteroidaceae</taxon>
        <taxon>Bacteroides</taxon>
    </lineage>
</organism>
<feature type="compositionally biased region" description="Polar residues" evidence="1">
    <location>
        <begin position="48"/>
        <end position="61"/>
    </location>
</feature>
<feature type="region of interest" description="Disordered" evidence="1">
    <location>
        <begin position="43"/>
        <end position="66"/>
    </location>
</feature>
<sequence length="100" mass="11325">MFHFLGFILLLVLAVLLVGFVIVVTFVRRLFGMGKGRKQTTTYYYTTNNPRNGSATNTRRGNASADDDTVAVEEGELHINRKKIFGKDEGEYVSYEEVKE</sequence>
<dbReference type="Pfam" id="PF16118">
    <property type="entry name" value="DUF4834"/>
    <property type="match status" value="1"/>
</dbReference>
<proteinExistence type="predicted"/>
<evidence type="ECO:0000313" key="3">
    <source>
        <dbReference type="EMBL" id="MBU3813113.1"/>
    </source>
</evidence>
<evidence type="ECO:0000256" key="1">
    <source>
        <dbReference type="SAM" id="MobiDB-lite"/>
    </source>
</evidence>
<dbReference type="InterPro" id="IPR032272">
    <property type="entry name" value="DUF4834"/>
</dbReference>
<dbReference type="EMBL" id="JAHLFO010000010">
    <property type="protein sequence ID" value="MBU3813113.1"/>
    <property type="molecule type" value="Genomic_DNA"/>
</dbReference>
<dbReference type="AlphaFoldDB" id="A0A9E2KE53"/>
<reference evidence="3" key="1">
    <citation type="journal article" date="2021" name="PeerJ">
        <title>Extensive microbial diversity within the chicken gut microbiome revealed by metagenomics and culture.</title>
        <authorList>
            <person name="Gilroy R."/>
            <person name="Ravi A."/>
            <person name="Getino M."/>
            <person name="Pursley I."/>
            <person name="Horton D.L."/>
            <person name="Alikhan N.F."/>
            <person name="Baker D."/>
            <person name="Gharbi K."/>
            <person name="Hall N."/>
            <person name="Watson M."/>
            <person name="Adriaenssens E.M."/>
            <person name="Foster-Nyarko E."/>
            <person name="Jarju S."/>
            <person name="Secka A."/>
            <person name="Antonio M."/>
            <person name="Oren A."/>
            <person name="Chaudhuri R.R."/>
            <person name="La Ragione R."/>
            <person name="Hildebrand F."/>
            <person name="Pallen M.J."/>
        </authorList>
    </citation>
    <scope>NUCLEOTIDE SEQUENCE</scope>
    <source>
        <strain evidence="3">B3-3758</strain>
    </source>
</reference>
<evidence type="ECO:0000313" key="4">
    <source>
        <dbReference type="Proteomes" id="UP000824236"/>
    </source>
</evidence>
<keyword evidence="2" id="KW-0472">Membrane</keyword>
<keyword evidence="2" id="KW-1133">Transmembrane helix</keyword>
<accession>A0A9E2KE53</accession>
<evidence type="ECO:0000256" key="2">
    <source>
        <dbReference type="SAM" id="Phobius"/>
    </source>
</evidence>
<keyword evidence="2" id="KW-0812">Transmembrane</keyword>
<name>A0A9E2KE53_9BACE</name>
<reference evidence="3" key="2">
    <citation type="submission" date="2021-04" db="EMBL/GenBank/DDBJ databases">
        <authorList>
            <person name="Gilroy R."/>
        </authorList>
    </citation>
    <scope>NUCLEOTIDE SEQUENCE</scope>
    <source>
        <strain evidence="3">B3-3758</strain>
    </source>
</reference>
<comment type="caution">
    <text evidence="3">The sequence shown here is derived from an EMBL/GenBank/DDBJ whole genome shotgun (WGS) entry which is preliminary data.</text>
</comment>
<protein>
    <submittedName>
        <fullName evidence="3">DUF4834 family protein</fullName>
    </submittedName>
</protein>